<evidence type="ECO:0008006" key="5">
    <source>
        <dbReference type="Google" id="ProtNLM"/>
    </source>
</evidence>
<dbReference type="CDD" id="cd06533">
    <property type="entry name" value="Glyco_transf_WecG_TagA"/>
    <property type="match status" value="1"/>
</dbReference>
<dbReference type="GO" id="GO:0016758">
    <property type="term" value="F:hexosyltransferase activity"/>
    <property type="evidence" value="ECO:0007669"/>
    <property type="project" value="TreeGrafter"/>
</dbReference>
<proteinExistence type="predicted"/>
<accession>A0A1F7ILF7</accession>
<dbReference type="EMBL" id="MGAI01000034">
    <property type="protein sequence ID" value="OGK44175.1"/>
    <property type="molecule type" value="Genomic_DNA"/>
</dbReference>
<evidence type="ECO:0000313" key="4">
    <source>
        <dbReference type="Proteomes" id="UP000178040"/>
    </source>
</evidence>
<evidence type="ECO:0000256" key="1">
    <source>
        <dbReference type="ARBA" id="ARBA00022676"/>
    </source>
</evidence>
<dbReference type="PANTHER" id="PTHR34136">
    <property type="match status" value="1"/>
</dbReference>
<keyword evidence="2" id="KW-0808">Transferase</keyword>
<name>A0A1F7ILF7_9BACT</name>
<comment type="caution">
    <text evidence="3">The sequence shown here is derived from an EMBL/GenBank/DDBJ whole genome shotgun (WGS) entry which is preliminary data.</text>
</comment>
<organism evidence="3 4">
    <name type="scientific">Candidatus Roizmanbacteria bacterium RIFCSPLOWO2_01_FULL_37_16</name>
    <dbReference type="NCBI Taxonomy" id="1802058"/>
    <lineage>
        <taxon>Bacteria</taxon>
        <taxon>Candidatus Roizmaniibacteriota</taxon>
    </lineage>
</organism>
<gene>
    <name evidence="3" type="ORF">A3B40_04865</name>
</gene>
<dbReference type="NCBIfam" id="TIGR00696">
    <property type="entry name" value="wecG_tagA_cpsF"/>
    <property type="match status" value="1"/>
</dbReference>
<dbReference type="InterPro" id="IPR004629">
    <property type="entry name" value="WecG_TagA_CpsF"/>
</dbReference>
<reference evidence="3 4" key="1">
    <citation type="journal article" date="2016" name="Nat. Commun.">
        <title>Thousands of microbial genomes shed light on interconnected biogeochemical processes in an aquifer system.</title>
        <authorList>
            <person name="Anantharaman K."/>
            <person name="Brown C.T."/>
            <person name="Hug L.A."/>
            <person name="Sharon I."/>
            <person name="Castelle C.J."/>
            <person name="Probst A.J."/>
            <person name="Thomas B.C."/>
            <person name="Singh A."/>
            <person name="Wilkins M.J."/>
            <person name="Karaoz U."/>
            <person name="Brodie E.L."/>
            <person name="Williams K.H."/>
            <person name="Hubbard S.S."/>
            <person name="Banfield J.F."/>
        </authorList>
    </citation>
    <scope>NUCLEOTIDE SEQUENCE [LARGE SCALE GENOMIC DNA]</scope>
</reference>
<protein>
    <recommendedName>
        <fullName evidence="5">Glycosyl transferase</fullName>
    </recommendedName>
</protein>
<evidence type="ECO:0000313" key="3">
    <source>
        <dbReference type="EMBL" id="OGK44175.1"/>
    </source>
</evidence>
<evidence type="ECO:0000256" key="2">
    <source>
        <dbReference type="ARBA" id="ARBA00022679"/>
    </source>
</evidence>
<dbReference type="AlphaFoldDB" id="A0A1F7ILF7"/>
<dbReference type="PANTHER" id="PTHR34136:SF1">
    <property type="entry name" value="UDP-N-ACETYL-D-MANNOSAMINURONIC ACID TRANSFERASE"/>
    <property type="match status" value="1"/>
</dbReference>
<keyword evidence="1" id="KW-0328">Glycosyltransferase</keyword>
<dbReference type="Pfam" id="PF03808">
    <property type="entry name" value="Glyco_tran_WecG"/>
    <property type="match status" value="1"/>
</dbReference>
<dbReference type="Proteomes" id="UP000178040">
    <property type="component" value="Unassembled WGS sequence"/>
</dbReference>
<sequence length="249" mass="28417">MTSLTLLGIKLKLNSKVITLEQIKKYIFHPDGNLHIVSINPENIIIAQENKEFKKVIEEAQIQLADGVGIILAAKTLNFEVERLTGVELMQALVKLAAELRLRVILIGGKPNLALMLADCYNHVYSKAKFLGLEGIINIKKPLKVEEEKIFSIVTSFKPHLLFTSFGSPEQELWLDRHKRKLKGIVCMGVGGAFDYLGEVVPRAPRFFQKLGFEWLFRLIIQPWRLVRQLRLLKFSYLVLKQRLSPSTL</sequence>